<evidence type="ECO:0000313" key="3">
    <source>
        <dbReference type="Proteomes" id="UP000051952"/>
    </source>
</evidence>
<accession>A0A0S4KJ42</accession>
<keyword evidence="3" id="KW-1185">Reference proteome</keyword>
<feature type="compositionally biased region" description="Polar residues" evidence="1">
    <location>
        <begin position="254"/>
        <end position="266"/>
    </location>
</feature>
<name>A0A0S4KJ42_BODSA</name>
<gene>
    <name evidence="2" type="ORF">BSAL_88790</name>
</gene>
<feature type="region of interest" description="Disordered" evidence="1">
    <location>
        <begin position="231"/>
        <end position="342"/>
    </location>
</feature>
<evidence type="ECO:0000256" key="1">
    <source>
        <dbReference type="SAM" id="MobiDB-lite"/>
    </source>
</evidence>
<feature type="compositionally biased region" description="Polar residues" evidence="1">
    <location>
        <begin position="326"/>
        <end position="342"/>
    </location>
</feature>
<dbReference type="Proteomes" id="UP000051952">
    <property type="component" value="Unassembled WGS sequence"/>
</dbReference>
<sequence length="342" mass="37721">MSNPGPLTPPQFDVVLSATSFEQYHPSPRRVALAPVDTTCASDNEPIINFMPQPPPLERYASEHHLRPRIIERRRPTTCEPKVETRRFRHFLRATGSTFAERDADVAAPRVADRLEDVNEAASIRQEIPAVTLFPPQGRERPWRRVISRTLQDSANVSAVPMIGGYSTSSATTPSSEASVTSLGALFSRGLQLRQLSEFPLKAEVSPKAMDAAPSPSIPHERAWRDDGSRLAPELLSTPPAATTTAEANHERTSFGNQRQRIQTTRHSNDQHTEGAGNMRRRHTSQKMTAAPAHRKNSRDSDDADDDGVADDDDDDGDDFELAVASVTSYTRRSSQRPASAL</sequence>
<dbReference type="VEuPathDB" id="TriTrypDB:BSAL_88790"/>
<feature type="compositionally biased region" description="Low complexity" evidence="1">
    <location>
        <begin position="231"/>
        <end position="247"/>
    </location>
</feature>
<proteinExistence type="predicted"/>
<dbReference type="EMBL" id="CYKH01001118">
    <property type="protein sequence ID" value="CUI14467.1"/>
    <property type="molecule type" value="Genomic_DNA"/>
</dbReference>
<reference evidence="3" key="1">
    <citation type="submission" date="2015-09" db="EMBL/GenBank/DDBJ databases">
        <authorList>
            <consortium name="Pathogen Informatics"/>
        </authorList>
    </citation>
    <scope>NUCLEOTIDE SEQUENCE [LARGE SCALE GENOMIC DNA]</scope>
    <source>
        <strain evidence="3">Lake Konstanz</strain>
    </source>
</reference>
<evidence type="ECO:0000313" key="2">
    <source>
        <dbReference type="EMBL" id="CUI14467.1"/>
    </source>
</evidence>
<protein>
    <submittedName>
        <fullName evidence="2">Uncharacterized protein</fullName>
    </submittedName>
</protein>
<dbReference type="AlphaFoldDB" id="A0A0S4KJ42"/>
<feature type="compositionally biased region" description="Acidic residues" evidence="1">
    <location>
        <begin position="302"/>
        <end position="321"/>
    </location>
</feature>
<organism evidence="2 3">
    <name type="scientific">Bodo saltans</name>
    <name type="common">Flagellated protozoan</name>
    <dbReference type="NCBI Taxonomy" id="75058"/>
    <lineage>
        <taxon>Eukaryota</taxon>
        <taxon>Discoba</taxon>
        <taxon>Euglenozoa</taxon>
        <taxon>Kinetoplastea</taxon>
        <taxon>Metakinetoplastina</taxon>
        <taxon>Eubodonida</taxon>
        <taxon>Bodonidae</taxon>
        <taxon>Bodo</taxon>
    </lineage>
</organism>